<dbReference type="GO" id="GO:0050308">
    <property type="term" value="F:sugar-phosphatase activity"/>
    <property type="evidence" value="ECO:0007669"/>
    <property type="project" value="TreeGrafter"/>
</dbReference>
<dbReference type="Pfam" id="PF13419">
    <property type="entry name" value="HAD_2"/>
    <property type="match status" value="1"/>
</dbReference>
<dbReference type="Gene3D" id="3.40.50.1000">
    <property type="entry name" value="HAD superfamily/HAD-like"/>
    <property type="match status" value="1"/>
</dbReference>
<dbReference type="PANTHER" id="PTHR43481:SF4">
    <property type="entry name" value="GLYCEROL-1-PHOSPHATE PHOSPHOHYDROLASE 1-RELATED"/>
    <property type="match status" value="1"/>
</dbReference>
<dbReference type="AlphaFoldDB" id="A9LH25"/>
<accession>A9LH25</accession>
<dbReference type="InterPro" id="IPR036412">
    <property type="entry name" value="HAD-like_sf"/>
</dbReference>
<gene>
    <name evidence="1" type="ORF">8FN_24</name>
</gene>
<dbReference type="InterPro" id="IPR051806">
    <property type="entry name" value="HAD-like_SPP"/>
</dbReference>
<reference evidence="1" key="1">
    <citation type="journal article" date="2007" name="ISME J.">
        <title>Fosmids of novel marine Planctomycetes from the Namibian and Oregon coast upwelling systems and their cross-comparison with planctomycete genomes.</title>
        <authorList>
            <person name="Woebken D."/>
            <person name="Teeling H."/>
            <person name="Wecker P."/>
            <person name="Dumitriu A."/>
            <person name="Kostadinov I."/>
            <person name="DeLong E.F."/>
            <person name="Amann R."/>
            <person name="Gloeckner F.O."/>
        </authorList>
    </citation>
    <scope>NUCLEOTIDE SEQUENCE</scope>
</reference>
<dbReference type="NCBIfam" id="TIGR01509">
    <property type="entry name" value="HAD-SF-IA-v3"/>
    <property type="match status" value="1"/>
</dbReference>
<dbReference type="InterPro" id="IPR023214">
    <property type="entry name" value="HAD_sf"/>
</dbReference>
<sequence>MPLHYVAWRDTMAKYGIDFPEEKFYSMAGMPSDKVIATLSNEQSVTVDVQAALNAKEDEFLRNLPLLKKLDFTVGIAEKFQGSKPMAVASGGTLPIVMAQLEHLGITSLFQTIITAEHTKKHKPEPDVFLEAARRLNVQPANCLVFEDADLGVQAAAAAGMKWIDIRQKPQISLPAPHLGS</sequence>
<dbReference type="InterPro" id="IPR041492">
    <property type="entry name" value="HAD_2"/>
</dbReference>
<protein>
    <submittedName>
        <fullName evidence="1">Haloacid dehalogenase-like hydrolase family protein</fullName>
    </submittedName>
</protein>
<dbReference type="EMBL" id="EF591888">
    <property type="protein sequence ID" value="ABX10702.1"/>
    <property type="molecule type" value="Genomic_DNA"/>
</dbReference>
<dbReference type="SUPFAM" id="SSF56784">
    <property type="entry name" value="HAD-like"/>
    <property type="match status" value="1"/>
</dbReference>
<name>A9LH25_9BACT</name>
<dbReference type="PANTHER" id="PTHR43481">
    <property type="entry name" value="FRUCTOSE-1-PHOSPHATE PHOSPHATASE"/>
    <property type="match status" value="1"/>
</dbReference>
<organism evidence="1">
    <name type="scientific">uncultured planctomycete 8FN</name>
    <dbReference type="NCBI Taxonomy" id="455070"/>
    <lineage>
        <taxon>Bacteria</taxon>
        <taxon>Pseudomonadati</taxon>
        <taxon>Planctomycetota</taxon>
        <taxon>Planctomycetia</taxon>
        <taxon>Planctomycetales</taxon>
        <taxon>environmental samples</taxon>
    </lineage>
</organism>
<dbReference type="CDD" id="cd07505">
    <property type="entry name" value="HAD_BPGM-like"/>
    <property type="match status" value="1"/>
</dbReference>
<dbReference type="Gene3D" id="1.10.150.240">
    <property type="entry name" value="Putative phosphatase, domain 2"/>
    <property type="match status" value="1"/>
</dbReference>
<proteinExistence type="predicted"/>
<dbReference type="InterPro" id="IPR006439">
    <property type="entry name" value="HAD-SF_hydro_IA"/>
</dbReference>
<keyword evidence="1" id="KW-0378">Hydrolase</keyword>
<evidence type="ECO:0000313" key="1">
    <source>
        <dbReference type="EMBL" id="ABX10702.1"/>
    </source>
</evidence>
<dbReference type="InterPro" id="IPR023198">
    <property type="entry name" value="PGP-like_dom2"/>
</dbReference>